<feature type="domain" description="ABC transporter" evidence="5">
    <location>
        <begin position="1"/>
        <end position="68"/>
    </location>
</feature>
<dbReference type="EMBL" id="UAVU01000003">
    <property type="protein sequence ID" value="SQA97540.1"/>
    <property type="molecule type" value="Genomic_DNA"/>
</dbReference>
<accession>A0A2X2V6G1</accession>
<gene>
    <name evidence="6" type="primary">gsiA_4</name>
    <name evidence="6" type="ORF">NCTC12120_01374</name>
</gene>
<dbReference type="PANTHER" id="PTHR43776">
    <property type="entry name" value="TRANSPORT ATP-BINDING PROTEIN"/>
    <property type="match status" value="1"/>
</dbReference>
<dbReference type="GO" id="GO:0016887">
    <property type="term" value="F:ATP hydrolysis activity"/>
    <property type="evidence" value="ECO:0007669"/>
    <property type="project" value="InterPro"/>
</dbReference>
<dbReference type="AlphaFoldDB" id="A0A2X2V6G1"/>
<reference evidence="6 7" key="1">
    <citation type="submission" date="2018-06" db="EMBL/GenBank/DDBJ databases">
        <authorList>
            <consortium name="Pathogen Informatics"/>
            <person name="Doyle S."/>
        </authorList>
    </citation>
    <scope>NUCLEOTIDE SEQUENCE [LARGE SCALE GENOMIC DNA]</scope>
    <source>
        <strain evidence="6 7">NCTC12120</strain>
    </source>
</reference>
<dbReference type="GO" id="GO:0005524">
    <property type="term" value="F:ATP binding"/>
    <property type="evidence" value="ECO:0007669"/>
    <property type="project" value="UniProtKB-KW"/>
</dbReference>
<organism evidence="6 7">
    <name type="scientific">Cedecea neteri</name>
    <dbReference type="NCBI Taxonomy" id="158822"/>
    <lineage>
        <taxon>Bacteria</taxon>
        <taxon>Pseudomonadati</taxon>
        <taxon>Pseudomonadota</taxon>
        <taxon>Gammaproteobacteria</taxon>
        <taxon>Enterobacterales</taxon>
        <taxon>Enterobacteriaceae</taxon>
        <taxon>Cedecea</taxon>
    </lineage>
</organism>
<evidence type="ECO:0000313" key="6">
    <source>
        <dbReference type="EMBL" id="SQA97540.1"/>
    </source>
</evidence>
<dbReference type="Pfam" id="PF00005">
    <property type="entry name" value="ABC_tran"/>
    <property type="match status" value="1"/>
</dbReference>
<evidence type="ECO:0000256" key="4">
    <source>
        <dbReference type="ARBA" id="ARBA00022840"/>
    </source>
</evidence>
<dbReference type="Gene3D" id="3.40.50.300">
    <property type="entry name" value="P-loop containing nucleotide triphosphate hydrolases"/>
    <property type="match status" value="1"/>
</dbReference>
<dbReference type="Proteomes" id="UP000251197">
    <property type="component" value="Unassembled WGS sequence"/>
</dbReference>
<keyword evidence="3" id="KW-0547">Nucleotide-binding</keyword>
<evidence type="ECO:0000256" key="2">
    <source>
        <dbReference type="ARBA" id="ARBA00022448"/>
    </source>
</evidence>
<dbReference type="SUPFAM" id="SSF52540">
    <property type="entry name" value="P-loop containing nucleoside triphosphate hydrolases"/>
    <property type="match status" value="1"/>
</dbReference>
<keyword evidence="2" id="KW-0813">Transport</keyword>
<evidence type="ECO:0000256" key="1">
    <source>
        <dbReference type="ARBA" id="ARBA00005417"/>
    </source>
</evidence>
<dbReference type="InterPro" id="IPR050319">
    <property type="entry name" value="ABC_transp_ATP-bind"/>
</dbReference>
<dbReference type="InterPro" id="IPR027417">
    <property type="entry name" value="P-loop_NTPase"/>
</dbReference>
<name>A0A2X2V6G1_9ENTR</name>
<sequence>MAIIGESGSGKSTLARALCGLLTDTKGSVTFADKALANRYQQRDKETLRRIQMIYQLPDVALNPRQTVP</sequence>
<dbReference type="InterPro" id="IPR003439">
    <property type="entry name" value="ABC_transporter-like_ATP-bd"/>
</dbReference>
<keyword evidence="6" id="KW-0378">Hydrolase</keyword>
<dbReference type="EC" id="3.6.3.-" evidence="6"/>
<evidence type="ECO:0000313" key="7">
    <source>
        <dbReference type="Proteomes" id="UP000251197"/>
    </source>
</evidence>
<dbReference type="PANTHER" id="PTHR43776:SF7">
    <property type="entry name" value="D,D-DIPEPTIDE TRANSPORT ATP-BINDING PROTEIN DDPF-RELATED"/>
    <property type="match status" value="1"/>
</dbReference>
<protein>
    <submittedName>
        <fullName evidence="6">Glutathione import ATP-binding protein GsiA</fullName>
        <ecNumber evidence="6">3.6.3.-</ecNumber>
    </submittedName>
</protein>
<evidence type="ECO:0000256" key="3">
    <source>
        <dbReference type="ARBA" id="ARBA00022741"/>
    </source>
</evidence>
<proteinExistence type="inferred from homology"/>
<comment type="similarity">
    <text evidence="1">Belongs to the ABC transporter superfamily.</text>
</comment>
<keyword evidence="4 6" id="KW-0067">ATP-binding</keyword>
<evidence type="ECO:0000259" key="5">
    <source>
        <dbReference type="Pfam" id="PF00005"/>
    </source>
</evidence>